<proteinExistence type="predicted"/>
<dbReference type="AlphaFoldDB" id="A0A2C9URN6"/>
<dbReference type="EMBL" id="CM004399">
    <property type="protein sequence ID" value="OAY33407.1"/>
    <property type="molecule type" value="Genomic_DNA"/>
</dbReference>
<sequence length="75" mass="8995">MKRDVRILSQLYLLSMKKSTLKEKFGKIFIAQLRALTIKFDTYKKRANYSMHKHLRYMSNMIDELKDVGHDLTNE</sequence>
<organism evidence="1">
    <name type="scientific">Manihot esculenta</name>
    <name type="common">Cassava</name>
    <name type="synonym">Jatropha manihot</name>
    <dbReference type="NCBI Taxonomy" id="3983"/>
    <lineage>
        <taxon>Eukaryota</taxon>
        <taxon>Viridiplantae</taxon>
        <taxon>Streptophyta</taxon>
        <taxon>Embryophyta</taxon>
        <taxon>Tracheophyta</taxon>
        <taxon>Spermatophyta</taxon>
        <taxon>Magnoliopsida</taxon>
        <taxon>eudicotyledons</taxon>
        <taxon>Gunneridae</taxon>
        <taxon>Pentapetalae</taxon>
        <taxon>rosids</taxon>
        <taxon>fabids</taxon>
        <taxon>Malpighiales</taxon>
        <taxon>Euphorbiaceae</taxon>
        <taxon>Crotonoideae</taxon>
        <taxon>Manihoteae</taxon>
        <taxon>Manihot</taxon>
    </lineage>
</organism>
<reference evidence="1" key="1">
    <citation type="submission" date="2016-02" db="EMBL/GenBank/DDBJ databases">
        <title>WGS assembly of Manihot esculenta.</title>
        <authorList>
            <person name="Bredeson J.V."/>
            <person name="Prochnik S.E."/>
            <person name="Lyons J.B."/>
            <person name="Schmutz J."/>
            <person name="Grimwood J."/>
            <person name="Vrebalov J."/>
            <person name="Bart R.S."/>
            <person name="Amuge T."/>
            <person name="Ferguson M.E."/>
            <person name="Green R."/>
            <person name="Putnam N."/>
            <person name="Stites J."/>
            <person name="Rounsley S."/>
            <person name="Rokhsar D.S."/>
        </authorList>
    </citation>
    <scope>NUCLEOTIDE SEQUENCE [LARGE SCALE GENOMIC DNA]</scope>
    <source>
        <tissue evidence="1">Leaf</tissue>
    </source>
</reference>
<accession>A0A2C9URN6</accession>
<name>A0A2C9URN6_MANES</name>
<protein>
    <submittedName>
        <fullName evidence="1">Uncharacterized protein</fullName>
    </submittedName>
</protein>
<evidence type="ECO:0000313" key="1">
    <source>
        <dbReference type="EMBL" id="OAY33407.1"/>
    </source>
</evidence>
<gene>
    <name evidence="1" type="ORF">MANES_13G093400</name>
</gene>